<feature type="region of interest" description="Disordered" evidence="6">
    <location>
        <begin position="69"/>
        <end position="90"/>
    </location>
</feature>
<evidence type="ECO:0000256" key="5">
    <source>
        <dbReference type="ARBA" id="ARBA00023242"/>
    </source>
</evidence>
<keyword evidence="5" id="KW-0539">Nucleus</keyword>
<evidence type="ECO:0000313" key="9">
    <source>
        <dbReference type="Proteomes" id="UP000886523"/>
    </source>
</evidence>
<proteinExistence type="predicted"/>
<feature type="domain" description="Velvet" evidence="7">
    <location>
        <begin position="2"/>
        <end position="175"/>
    </location>
</feature>
<organism evidence="8 9">
    <name type="scientific">Hydnum rufescens UP504</name>
    <dbReference type="NCBI Taxonomy" id="1448309"/>
    <lineage>
        <taxon>Eukaryota</taxon>
        <taxon>Fungi</taxon>
        <taxon>Dikarya</taxon>
        <taxon>Basidiomycota</taxon>
        <taxon>Agaricomycotina</taxon>
        <taxon>Agaricomycetes</taxon>
        <taxon>Cantharellales</taxon>
        <taxon>Hydnaceae</taxon>
        <taxon>Hydnum</taxon>
    </lineage>
</organism>
<comment type="caution">
    <text evidence="8">The sequence shown here is derived from an EMBL/GenBank/DDBJ whole genome shotgun (WGS) entry which is preliminary data.</text>
</comment>
<evidence type="ECO:0000256" key="4">
    <source>
        <dbReference type="ARBA" id="ARBA00023163"/>
    </source>
</evidence>
<protein>
    <recommendedName>
        <fullName evidence="7">Velvet domain-containing protein</fullName>
    </recommendedName>
</protein>
<dbReference type="Gene3D" id="2.60.40.3960">
    <property type="entry name" value="Velvet domain"/>
    <property type="match status" value="1"/>
</dbReference>
<dbReference type="PANTHER" id="PTHR33572">
    <property type="entry name" value="SPORE DEVELOPMENT REGULATOR VOSA"/>
    <property type="match status" value="1"/>
</dbReference>
<keyword evidence="3" id="KW-0805">Transcription regulation</keyword>
<dbReference type="AlphaFoldDB" id="A0A9P6DZF2"/>
<gene>
    <name evidence="8" type="ORF">BS47DRAFT_585729</name>
</gene>
<evidence type="ECO:0000256" key="6">
    <source>
        <dbReference type="SAM" id="MobiDB-lite"/>
    </source>
</evidence>
<evidence type="ECO:0000259" key="7">
    <source>
        <dbReference type="PROSITE" id="PS51821"/>
    </source>
</evidence>
<dbReference type="PANTHER" id="PTHR33572:SF18">
    <property type="entry name" value="SPORE DEVELOPMENT REGULATOR VOSA"/>
    <property type="match status" value="1"/>
</dbReference>
<evidence type="ECO:0000256" key="1">
    <source>
        <dbReference type="ARBA" id="ARBA00004123"/>
    </source>
</evidence>
<reference evidence="8" key="1">
    <citation type="journal article" date="2020" name="Nat. Commun.">
        <title>Large-scale genome sequencing of mycorrhizal fungi provides insights into the early evolution of symbiotic traits.</title>
        <authorList>
            <person name="Miyauchi S."/>
            <person name="Kiss E."/>
            <person name="Kuo A."/>
            <person name="Drula E."/>
            <person name="Kohler A."/>
            <person name="Sanchez-Garcia M."/>
            <person name="Morin E."/>
            <person name="Andreopoulos B."/>
            <person name="Barry K.W."/>
            <person name="Bonito G."/>
            <person name="Buee M."/>
            <person name="Carver A."/>
            <person name="Chen C."/>
            <person name="Cichocki N."/>
            <person name="Clum A."/>
            <person name="Culley D."/>
            <person name="Crous P.W."/>
            <person name="Fauchery L."/>
            <person name="Girlanda M."/>
            <person name="Hayes R.D."/>
            <person name="Keri Z."/>
            <person name="LaButti K."/>
            <person name="Lipzen A."/>
            <person name="Lombard V."/>
            <person name="Magnuson J."/>
            <person name="Maillard F."/>
            <person name="Murat C."/>
            <person name="Nolan M."/>
            <person name="Ohm R.A."/>
            <person name="Pangilinan J."/>
            <person name="Pereira M.F."/>
            <person name="Perotto S."/>
            <person name="Peter M."/>
            <person name="Pfister S."/>
            <person name="Riley R."/>
            <person name="Sitrit Y."/>
            <person name="Stielow J.B."/>
            <person name="Szollosi G."/>
            <person name="Zifcakova L."/>
            <person name="Stursova M."/>
            <person name="Spatafora J.W."/>
            <person name="Tedersoo L."/>
            <person name="Vaario L.M."/>
            <person name="Yamada A."/>
            <person name="Yan M."/>
            <person name="Wang P."/>
            <person name="Xu J."/>
            <person name="Bruns T."/>
            <person name="Baldrian P."/>
            <person name="Vilgalys R."/>
            <person name="Dunand C."/>
            <person name="Henrissat B."/>
            <person name="Grigoriev I.V."/>
            <person name="Hibbett D."/>
            <person name="Nagy L.G."/>
            <person name="Martin F.M."/>
        </authorList>
    </citation>
    <scope>NUCLEOTIDE SEQUENCE</scope>
    <source>
        <strain evidence="8">UP504</strain>
    </source>
</reference>
<keyword evidence="4" id="KW-0804">Transcription</keyword>
<dbReference type="InterPro" id="IPR038491">
    <property type="entry name" value="Velvet_dom_sf"/>
</dbReference>
<evidence type="ECO:0000256" key="3">
    <source>
        <dbReference type="ARBA" id="ARBA00023015"/>
    </source>
</evidence>
<dbReference type="InterPro" id="IPR021740">
    <property type="entry name" value="Velvet"/>
</dbReference>
<dbReference type="GO" id="GO:0030435">
    <property type="term" value="P:sporulation resulting in formation of a cellular spore"/>
    <property type="evidence" value="ECO:0007669"/>
    <property type="project" value="UniProtKB-KW"/>
</dbReference>
<dbReference type="Proteomes" id="UP000886523">
    <property type="component" value="Unassembled WGS sequence"/>
</dbReference>
<dbReference type="EMBL" id="MU128935">
    <property type="protein sequence ID" value="KAF9516954.1"/>
    <property type="molecule type" value="Genomic_DNA"/>
</dbReference>
<keyword evidence="9" id="KW-1185">Reference proteome</keyword>
<comment type="subcellular location">
    <subcellularLocation>
        <location evidence="1">Nucleus</location>
    </subcellularLocation>
</comment>
<name>A0A9P6DZF2_9AGAM</name>
<evidence type="ECO:0000256" key="2">
    <source>
        <dbReference type="ARBA" id="ARBA00022969"/>
    </source>
</evidence>
<dbReference type="PROSITE" id="PS51821">
    <property type="entry name" value="VELVET"/>
    <property type="match status" value="1"/>
</dbReference>
<dbReference type="InterPro" id="IPR037525">
    <property type="entry name" value="Velvet_dom"/>
</dbReference>
<accession>A0A9P6DZF2</accession>
<evidence type="ECO:0000313" key="8">
    <source>
        <dbReference type="EMBL" id="KAF9516954.1"/>
    </source>
</evidence>
<keyword evidence="2" id="KW-0749">Sporulation</keyword>
<sequence length="194" mass="21627">MAVPPQYQMVIRQQPEGALVTPRRSACKHVVHPPPVVELRRVYRTSLDGLLTPPMHVVMAVITRPDSEDDIDAGLGPRSRHASRPIVSSRYGVRDTENNGKVKTLFVFPEVNMKVVGAYRFKFTHVEMRSINMLLSEPIFSDVFTVQPLGSPSILRAPTALSRSLGRHGARIMVPQLACPHEWREEDSGDPSGQ</sequence>
<dbReference type="OrthoDB" id="5599552at2759"/>
<dbReference type="GO" id="GO:0005634">
    <property type="term" value="C:nucleus"/>
    <property type="evidence" value="ECO:0007669"/>
    <property type="project" value="UniProtKB-SubCell"/>
</dbReference>